<evidence type="ECO:0000313" key="2">
    <source>
        <dbReference type="EMBL" id="DAA04061.1"/>
    </source>
</evidence>
<dbReference type="EMBL" id="BK002555">
    <property type="protein sequence ID" value="DAA04061.1"/>
    <property type="molecule type" value="Genomic_DNA"/>
</dbReference>
<reference evidence="2" key="1">
    <citation type="journal article" date="2003" name="Genome Biol.">
        <title>An integrated gene annotation and transcriptional profiling approach towards the full gene content of the Drosophila genome.</title>
        <authorList>
            <person name="Hild M."/>
            <person name="Beckmann B."/>
            <person name="Haas S.A."/>
            <person name="Koch B."/>
            <person name="Solovyev V."/>
            <person name="Busold C."/>
            <person name="Fellenberg K."/>
            <person name="Boutros M."/>
            <person name="Vingron M."/>
            <person name="Sauer F."/>
            <person name="Hoheisel J.D."/>
            <person name="Paro R."/>
        </authorList>
    </citation>
    <scope>NUCLEOTIDE SEQUENCE</scope>
</reference>
<dbReference type="AlphaFoldDB" id="Q6IK11"/>
<gene>
    <name evidence="2" type="ORF">HDC13853</name>
</gene>
<accession>Q6IK11</accession>
<feature type="region of interest" description="Disordered" evidence="1">
    <location>
        <begin position="151"/>
        <end position="194"/>
    </location>
</feature>
<organism evidence="2">
    <name type="scientific">Drosophila melanogaster</name>
    <name type="common">Fruit fly</name>
    <dbReference type="NCBI Taxonomy" id="7227"/>
    <lineage>
        <taxon>Eukaryota</taxon>
        <taxon>Metazoa</taxon>
        <taxon>Ecdysozoa</taxon>
        <taxon>Arthropoda</taxon>
        <taxon>Hexapoda</taxon>
        <taxon>Insecta</taxon>
        <taxon>Pterygota</taxon>
        <taxon>Neoptera</taxon>
        <taxon>Endopterygota</taxon>
        <taxon>Diptera</taxon>
        <taxon>Brachycera</taxon>
        <taxon>Muscomorpha</taxon>
        <taxon>Ephydroidea</taxon>
        <taxon>Drosophilidae</taxon>
        <taxon>Drosophila</taxon>
        <taxon>Sophophora</taxon>
    </lineage>
</organism>
<protein>
    <submittedName>
        <fullName evidence="2">HDC13853</fullName>
    </submittedName>
</protein>
<name>Q6IK11_DROME</name>
<proteinExistence type="predicted"/>
<evidence type="ECO:0000256" key="1">
    <source>
        <dbReference type="SAM" id="MobiDB-lite"/>
    </source>
</evidence>
<feature type="compositionally biased region" description="Low complexity" evidence="1">
    <location>
        <begin position="172"/>
        <end position="181"/>
    </location>
</feature>
<sequence length="194" mass="21378">MMTRMTQLASNQELAVIVERSIERPFARLSRIDPQNEQKSTGNWKATTKRNTSCLRASPLPNAPPLPIGIGDSISHTARWSKNQSVRVVKADEGAASSNDSTFCGYAGATCKLFSLERTENKKSKIKTRYKEQHEGGPTRQCQLIVKGLAGQKENGGPLKRRDTSRTWVSKTTTTTTTTTTPAVGSWLEKRAPD</sequence>